<dbReference type="Proteomes" id="UP000600865">
    <property type="component" value="Unassembled WGS sequence"/>
</dbReference>
<comment type="caution">
    <text evidence="4">The sequence shown here is derived from an EMBL/GenBank/DDBJ whole genome shotgun (WGS) entry which is preliminary data.</text>
</comment>
<dbReference type="InterPro" id="IPR018247">
    <property type="entry name" value="EF_Hand_1_Ca_BS"/>
</dbReference>
<feature type="compositionally biased region" description="Basic and acidic residues" evidence="1">
    <location>
        <begin position="112"/>
        <end position="125"/>
    </location>
</feature>
<keyword evidence="2" id="KW-0732">Signal</keyword>
<dbReference type="InterPro" id="IPR002048">
    <property type="entry name" value="EF_hand_dom"/>
</dbReference>
<evidence type="ECO:0000256" key="1">
    <source>
        <dbReference type="SAM" id="MobiDB-lite"/>
    </source>
</evidence>
<protein>
    <recommendedName>
        <fullName evidence="3">EF-hand domain-containing protein</fullName>
    </recommendedName>
</protein>
<dbReference type="PROSITE" id="PS00018">
    <property type="entry name" value="EF_HAND_1"/>
    <property type="match status" value="2"/>
</dbReference>
<evidence type="ECO:0000313" key="5">
    <source>
        <dbReference type="Proteomes" id="UP000600865"/>
    </source>
</evidence>
<keyword evidence="5" id="KW-1185">Reference proteome</keyword>
<feature type="signal peptide" evidence="2">
    <location>
        <begin position="1"/>
        <end position="22"/>
    </location>
</feature>
<dbReference type="SUPFAM" id="SSF47473">
    <property type="entry name" value="EF-hand"/>
    <property type="match status" value="1"/>
</dbReference>
<evidence type="ECO:0000313" key="4">
    <source>
        <dbReference type="EMBL" id="GGX72292.1"/>
    </source>
</evidence>
<proteinExistence type="predicted"/>
<feature type="domain" description="EF-hand" evidence="3">
    <location>
        <begin position="51"/>
        <end position="66"/>
    </location>
</feature>
<dbReference type="InterPro" id="IPR011992">
    <property type="entry name" value="EF-hand-dom_pair"/>
</dbReference>
<dbReference type="GO" id="GO:0005509">
    <property type="term" value="F:calcium ion binding"/>
    <property type="evidence" value="ECO:0007669"/>
    <property type="project" value="InterPro"/>
</dbReference>
<evidence type="ECO:0000256" key="2">
    <source>
        <dbReference type="SAM" id="SignalP"/>
    </source>
</evidence>
<dbReference type="Pfam" id="PF13202">
    <property type="entry name" value="EF-hand_5"/>
    <property type="match status" value="2"/>
</dbReference>
<organism evidence="4 5">
    <name type="scientific">Litorimonas cladophorae</name>
    <dbReference type="NCBI Taxonomy" id="1220491"/>
    <lineage>
        <taxon>Bacteria</taxon>
        <taxon>Pseudomonadati</taxon>
        <taxon>Pseudomonadota</taxon>
        <taxon>Alphaproteobacteria</taxon>
        <taxon>Maricaulales</taxon>
        <taxon>Robiginitomaculaceae</taxon>
    </lineage>
</organism>
<reference evidence="4 5" key="1">
    <citation type="journal article" date="2014" name="Int. J. Syst. Evol. Microbiol.">
        <title>Complete genome sequence of Corynebacterium casei LMG S-19264T (=DSM 44701T), isolated from a smear-ripened cheese.</title>
        <authorList>
            <consortium name="US DOE Joint Genome Institute (JGI-PGF)"/>
            <person name="Walter F."/>
            <person name="Albersmeier A."/>
            <person name="Kalinowski J."/>
            <person name="Ruckert C."/>
        </authorList>
    </citation>
    <scope>NUCLEOTIDE SEQUENCE [LARGE SCALE GENOMIC DNA]</scope>
    <source>
        <strain evidence="4 5">KCTC 23968</strain>
    </source>
</reference>
<sequence>MSNFKMMTTLTIAALFAAPAFAQDAENQDAEQVQMIETAPDAAAAHFASSDLDQDGALNADEFVTFAVMQAEAGDQDFRDLVVSGEYKAKFTAHDTDASGTLSAEELGQKGAHHDTRSDDMHSDDMTSEDMTSEDLDPDEDEMEMPEIN</sequence>
<feature type="compositionally biased region" description="Acidic residues" evidence="1">
    <location>
        <begin position="126"/>
        <end position="149"/>
    </location>
</feature>
<name>A0A918KQ84_9PROT</name>
<feature type="region of interest" description="Disordered" evidence="1">
    <location>
        <begin position="94"/>
        <end position="149"/>
    </location>
</feature>
<dbReference type="Gene3D" id="1.10.238.10">
    <property type="entry name" value="EF-hand"/>
    <property type="match status" value="1"/>
</dbReference>
<dbReference type="RefSeq" id="WP_189586053.1">
    <property type="nucleotide sequence ID" value="NZ_BMYV01000002.1"/>
</dbReference>
<feature type="chain" id="PRO_5037884941" description="EF-hand domain-containing protein" evidence="2">
    <location>
        <begin position="23"/>
        <end position="149"/>
    </location>
</feature>
<feature type="domain" description="EF-hand" evidence="3">
    <location>
        <begin position="92"/>
        <end position="108"/>
    </location>
</feature>
<accession>A0A918KQ84</accession>
<evidence type="ECO:0000259" key="3">
    <source>
        <dbReference type="Pfam" id="PF13202"/>
    </source>
</evidence>
<dbReference type="EMBL" id="BMYV01000002">
    <property type="protein sequence ID" value="GGX72292.1"/>
    <property type="molecule type" value="Genomic_DNA"/>
</dbReference>
<gene>
    <name evidence="4" type="ORF">GCM10011309_23250</name>
</gene>
<dbReference type="AlphaFoldDB" id="A0A918KQ84"/>